<evidence type="ECO:0000259" key="4">
    <source>
        <dbReference type="PROSITE" id="PS50887"/>
    </source>
</evidence>
<dbReference type="PANTHER" id="PTHR45138">
    <property type="entry name" value="REGULATORY COMPONENTS OF SENSORY TRANSDUCTION SYSTEM"/>
    <property type="match status" value="1"/>
</dbReference>
<dbReference type="EMBL" id="JXXR01000010">
    <property type="protein sequence ID" value="KJY73943.1"/>
    <property type="molecule type" value="Genomic_DNA"/>
</dbReference>
<evidence type="ECO:0000256" key="2">
    <source>
        <dbReference type="ARBA" id="ARBA00012528"/>
    </source>
</evidence>
<dbReference type="InterPro" id="IPR000160">
    <property type="entry name" value="GGDEF_dom"/>
</dbReference>
<feature type="domain" description="GGDEF" evidence="4">
    <location>
        <begin position="466"/>
        <end position="599"/>
    </location>
</feature>
<dbReference type="GO" id="GO:0052621">
    <property type="term" value="F:diguanylate cyclase activity"/>
    <property type="evidence" value="ECO:0007669"/>
    <property type="project" value="UniProtKB-EC"/>
</dbReference>
<gene>
    <name evidence="5" type="ORF">TW71_09535</name>
</gene>
<dbReference type="Gene3D" id="6.10.340.10">
    <property type="match status" value="1"/>
</dbReference>
<name>A0A837G7P6_9VIBR</name>
<dbReference type="EC" id="2.7.7.65" evidence="2"/>
<dbReference type="InterPro" id="IPR050469">
    <property type="entry name" value="Diguanylate_Cyclase"/>
</dbReference>
<reference evidence="5" key="1">
    <citation type="journal article" date="2015" name="BMC Genomics">
        <title>Genome mining reveals unlocked bioactive potential of marine Gram-negative bacteria.</title>
        <authorList>
            <person name="Machado H."/>
            <person name="Sonnenschein E.C."/>
            <person name="Melchiorsen J."/>
            <person name="Gram L."/>
        </authorList>
    </citation>
    <scope>NUCLEOTIDE SEQUENCE</scope>
    <source>
        <strain evidence="5">S2052</strain>
    </source>
</reference>
<dbReference type="SMART" id="SM00267">
    <property type="entry name" value="GGDEF"/>
    <property type="match status" value="1"/>
</dbReference>
<dbReference type="InterPro" id="IPR043128">
    <property type="entry name" value="Rev_trsase/Diguanyl_cyclase"/>
</dbReference>
<organism evidence="5">
    <name type="scientific">Vibrio coralliilyticus</name>
    <dbReference type="NCBI Taxonomy" id="190893"/>
    <lineage>
        <taxon>Bacteria</taxon>
        <taxon>Pseudomonadati</taxon>
        <taxon>Pseudomonadota</taxon>
        <taxon>Gammaproteobacteria</taxon>
        <taxon>Vibrionales</taxon>
        <taxon>Vibrionaceae</taxon>
        <taxon>Vibrio</taxon>
    </lineage>
</organism>
<proteinExistence type="predicted"/>
<dbReference type="FunFam" id="3.30.70.270:FF:000001">
    <property type="entry name" value="Diguanylate cyclase domain protein"/>
    <property type="match status" value="1"/>
</dbReference>
<dbReference type="CDD" id="cd01949">
    <property type="entry name" value="GGDEF"/>
    <property type="match status" value="1"/>
</dbReference>
<comment type="catalytic activity">
    <reaction evidence="3">
        <text>2 GTP = 3',3'-c-di-GMP + 2 diphosphate</text>
        <dbReference type="Rhea" id="RHEA:24898"/>
        <dbReference type="ChEBI" id="CHEBI:33019"/>
        <dbReference type="ChEBI" id="CHEBI:37565"/>
        <dbReference type="ChEBI" id="CHEBI:58805"/>
        <dbReference type="EC" id="2.7.7.65"/>
    </reaction>
</comment>
<dbReference type="RefSeq" id="WP_045985713.1">
    <property type="nucleotide sequence ID" value="NZ_CP063052.1"/>
</dbReference>
<dbReference type="AlphaFoldDB" id="A0A837G7P6"/>
<dbReference type="NCBIfam" id="TIGR00254">
    <property type="entry name" value="GGDEF"/>
    <property type="match status" value="1"/>
</dbReference>
<protein>
    <recommendedName>
        <fullName evidence="2">diguanylate cyclase</fullName>
        <ecNumber evidence="2">2.7.7.65</ecNumber>
    </recommendedName>
</protein>
<sequence length="603" mass="67817">MNKLSVKIFIILLPLAVSLLIFSYAYYKAREKLTIDHIFQSIQLSSSLGANEISHYVEGRFTEFDRLSSEITTCKEGESSLSISSADALSFTSGFSALAISDLSGQVTAFSLSSNKSNRYVLRKNIKGLILLPEHVLALLHTSYQEWQTTYPENLRLEQETLRQLLELNQRGEVNSQASRDLSNLLVKIREGRRLPRQVISLASAETISKLGLIFDTETYLYSRPLIGCDKQIVGFYTAVLDRTIVEDHLYQIKNTLIQSNLQHVDVLMVRNQGLHSLSAANHLSLHELSEAGLNKTNKPQMRDDLNGMLINQPIELNIQNHLISVDNTHPSIPDNQKGINLVVYVSMEELKSSNLLLMREVFLYLCIALFLFASLTLYLSHYIASPIVDLRRRISVLSKTGRAKTDFSVRDDEIGQLFSAFSDMAYSIKTKESQLVKLVREDPLTGILNRRALVNHAEDIRRLNASSCICMMDLDHFKQINDNYGHAIGDSVLKTFCTLVTSEIRDTDIFGRLGGEEFALILPETQLEDAASLAERIRSRVELQLVASLRSVVCSKVTVSIGVVEWLDDDFAKALSSADKHLYLAKESGRNQIKVQESKSPR</sequence>
<dbReference type="PANTHER" id="PTHR45138:SF9">
    <property type="entry name" value="DIGUANYLATE CYCLASE DGCM-RELATED"/>
    <property type="match status" value="1"/>
</dbReference>
<dbReference type="SUPFAM" id="SSF55073">
    <property type="entry name" value="Nucleotide cyclase"/>
    <property type="match status" value="1"/>
</dbReference>
<dbReference type="Pfam" id="PF00990">
    <property type="entry name" value="GGDEF"/>
    <property type="match status" value="1"/>
</dbReference>
<dbReference type="Gene3D" id="3.30.70.270">
    <property type="match status" value="1"/>
</dbReference>
<accession>A0A837G7P6</accession>
<dbReference type="PROSITE" id="PS50887">
    <property type="entry name" value="GGDEF"/>
    <property type="match status" value="1"/>
</dbReference>
<evidence type="ECO:0000313" key="5">
    <source>
        <dbReference type="EMBL" id="KJY73943.1"/>
    </source>
</evidence>
<evidence type="ECO:0000256" key="3">
    <source>
        <dbReference type="ARBA" id="ARBA00034247"/>
    </source>
</evidence>
<comment type="caution">
    <text evidence="5">The sequence shown here is derived from an EMBL/GenBank/DDBJ whole genome shotgun (WGS) entry which is preliminary data.</text>
</comment>
<dbReference type="InterPro" id="IPR029787">
    <property type="entry name" value="Nucleotide_cyclase"/>
</dbReference>
<evidence type="ECO:0000256" key="1">
    <source>
        <dbReference type="ARBA" id="ARBA00001946"/>
    </source>
</evidence>
<comment type="cofactor">
    <cofactor evidence="1">
        <name>Mg(2+)</name>
        <dbReference type="ChEBI" id="CHEBI:18420"/>
    </cofactor>
</comment>